<feature type="signal peptide" evidence="1">
    <location>
        <begin position="1"/>
        <end position="22"/>
    </location>
</feature>
<gene>
    <name evidence="2" type="ORF">ISP14_12015</name>
</gene>
<feature type="chain" id="PRO_5046324185" description="DUF4398 domain-containing protein" evidence="1">
    <location>
        <begin position="23"/>
        <end position="92"/>
    </location>
</feature>
<evidence type="ECO:0008006" key="4">
    <source>
        <dbReference type="Google" id="ProtNLM"/>
    </source>
</evidence>
<proteinExistence type="predicted"/>
<dbReference type="EMBL" id="JADIKL010000006">
    <property type="protein sequence ID" value="MFK2931513.1"/>
    <property type="molecule type" value="Genomic_DNA"/>
</dbReference>
<name>A0ABW8KKV0_9GAMM</name>
<protein>
    <recommendedName>
        <fullName evidence="4">DUF4398 domain-containing protein</fullName>
    </recommendedName>
</protein>
<comment type="caution">
    <text evidence="2">The sequence shown here is derived from an EMBL/GenBank/DDBJ whole genome shotgun (WGS) entry which is preliminary data.</text>
</comment>
<accession>A0ABW8KKV0</accession>
<evidence type="ECO:0000313" key="2">
    <source>
        <dbReference type="EMBL" id="MFK2931513.1"/>
    </source>
</evidence>
<dbReference type="RefSeq" id="WP_404540062.1">
    <property type="nucleotide sequence ID" value="NZ_JADIKL010000006.1"/>
</dbReference>
<reference evidence="2 3" key="1">
    <citation type="submission" date="2020-10" db="EMBL/GenBank/DDBJ databases">
        <title>Phylogeny of dyella-like bacteria.</title>
        <authorList>
            <person name="Fu J."/>
        </authorList>
    </citation>
    <scope>NUCLEOTIDE SEQUENCE [LARGE SCALE GENOMIC DNA]</scope>
    <source>
        <strain evidence="2 3">DKC-1</strain>
    </source>
</reference>
<evidence type="ECO:0000256" key="1">
    <source>
        <dbReference type="SAM" id="SignalP"/>
    </source>
</evidence>
<keyword evidence="1" id="KW-0732">Signal</keyword>
<keyword evidence="3" id="KW-1185">Reference proteome</keyword>
<dbReference type="Proteomes" id="UP001620397">
    <property type="component" value="Unassembled WGS sequence"/>
</dbReference>
<evidence type="ECO:0000313" key="3">
    <source>
        <dbReference type="Proteomes" id="UP001620397"/>
    </source>
</evidence>
<sequence>MKKLAGVVLTATLSLVAVAVFAGQPVRDVSAHRHPNIAAAQRLTDQAYQRIAAAQQANEWDMDGHAAKAKDLLDQANRELKAAAEAANHNRK</sequence>
<organism evidence="2 3">
    <name type="scientific">Dyella agri</name>
    <dbReference type="NCBI Taxonomy" id="1926869"/>
    <lineage>
        <taxon>Bacteria</taxon>
        <taxon>Pseudomonadati</taxon>
        <taxon>Pseudomonadota</taxon>
        <taxon>Gammaproteobacteria</taxon>
        <taxon>Lysobacterales</taxon>
        <taxon>Rhodanobacteraceae</taxon>
        <taxon>Dyella</taxon>
    </lineage>
</organism>